<feature type="transmembrane region" description="Helical" evidence="1">
    <location>
        <begin position="7"/>
        <end position="31"/>
    </location>
</feature>
<keyword evidence="1" id="KW-0472">Membrane</keyword>
<keyword evidence="1" id="KW-1133">Transmembrane helix</keyword>
<accession>A0ABW4F5U0</accession>
<keyword evidence="1" id="KW-0812">Transmembrane</keyword>
<evidence type="ECO:0000313" key="3">
    <source>
        <dbReference type="Proteomes" id="UP001597114"/>
    </source>
</evidence>
<comment type="caution">
    <text evidence="2">The sequence shown here is derived from an EMBL/GenBank/DDBJ whole genome shotgun (WGS) entry which is preliminary data.</text>
</comment>
<dbReference type="RefSeq" id="WP_344723886.1">
    <property type="nucleotide sequence ID" value="NZ_BAAAUS010000023.1"/>
</dbReference>
<dbReference type="EMBL" id="JBHUCO010000045">
    <property type="protein sequence ID" value="MFD1522536.1"/>
    <property type="molecule type" value="Genomic_DNA"/>
</dbReference>
<keyword evidence="3" id="KW-1185">Reference proteome</keyword>
<evidence type="ECO:0008006" key="4">
    <source>
        <dbReference type="Google" id="ProtNLM"/>
    </source>
</evidence>
<reference evidence="3" key="1">
    <citation type="journal article" date="2019" name="Int. J. Syst. Evol. Microbiol.">
        <title>The Global Catalogue of Microorganisms (GCM) 10K type strain sequencing project: providing services to taxonomists for standard genome sequencing and annotation.</title>
        <authorList>
            <consortium name="The Broad Institute Genomics Platform"/>
            <consortium name="The Broad Institute Genome Sequencing Center for Infectious Disease"/>
            <person name="Wu L."/>
            <person name="Ma J."/>
        </authorList>
    </citation>
    <scope>NUCLEOTIDE SEQUENCE [LARGE SCALE GENOMIC DNA]</scope>
    <source>
        <strain evidence="3">CCM 7043</strain>
    </source>
</reference>
<organism evidence="2 3">
    <name type="scientific">Pseudonocardia yunnanensis</name>
    <dbReference type="NCBI Taxonomy" id="58107"/>
    <lineage>
        <taxon>Bacteria</taxon>
        <taxon>Bacillati</taxon>
        <taxon>Actinomycetota</taxon>
        <taxon>Actinomycetes</taxon>
        <taxon>Pseudonocardiales</taxon>
        <taxon>Pseudonocardiaceae</taxon>
        <taxon>Pseudonocardia</taxon>
    </lineage>
</organism>
<evidence type="ECO:0000256" key="1">
    <source>
        <dbReference type="SAM" id="Phobius"/>
    </source>
</evidence>
<protein>
    <recommendedName>
        <fullName evidence="4">DUF4229 domain-containing protein</fullName>
    </recommendedName>
</protein>
<feature type="transmembrane region" description="Helical" evidence="1">
    <location>
        <begin position="37"/>
        <end position="55"/>
    </location>
</feature>
<name>A0ABW4F5U0_9PSEU</name>
<gene>
    <name evidence="2" type="ORF">ACFSJD_33930</name>
</gene>
<sequence length="98" mass="11203">MRVLRVFGGVLLWLVATVLLVVALVLCVSVLLMPVGLLLGFAALRLYGVGFRLLLPRSRDIGKGLRKEGRRWRRKMPLPELSRKRSGWLARTARRVRR</sequence>
<proteinExistence type="predicted"/>
<dbReference type="Proteomes" id="UP001597114">
    <property type="component" value="Unassembled WGS sequence"/>
</dbReference>
<evidence type="ECO:0000313" key="2">
    <source>
        <dbReference type="EMBL" id="MFD1522536.1"/>
    </source>
</evidence>